<evidence type="ECO:0000313" key="1">
    <source>
        <dbReference type="EMBL" id="ODR46115.1"/>
    </source>
</evidence>
<name>A0A1E3UB37_9FIRM</name>
<comment type="caution">
    <text evidence="1">The sequence shown here is derived from an EMBL/GenBank/DDBJ whole genome shotgun (WGS) entry which is preliminary data.</text>
</comment>
<reference evidence="1 2" key="1">
    <citation type="submission" date="2016-08" db="EMBL/GenBank/DDBJ databases">
        <authorList>
            <person name="Seilhamer J.J."/>
        </authorList>
    </citation>
    <scope>NUCLEOTIDE SEQUENCE [LARGE SCALE GENOMIC DNA]</scope>
    <source>
        <strain evidence="1 2">NML150140-1</strain>
    </source>
</reference>
<organism evidence="1 2">
    <name type="scientific">Eisenbergiella tayi</name>
    <dbReference type="NCBI Taxonomy" id="1432052"/>
    <lineage>
        <taxon>Bacteria</taxon>
        <taxon>Bacillati</taxon>
        <taxon>Bacillota</taxon>
        <taxon>Clostridia</taxon>
        <taxon>Lachnospirales</taxon>
        <taxon>Lachnospiraceae</taxon>
        <taxon>Eisenbergiella</taxon>
    </lineage>
</organism>
<dbReference type="RefSeq" id="WP_069432098.1">
    <property type="nucleotide sequence ID" value="NZ_MEHA01000025.1"/>
</dbReference>
<proteinExistence type="predicted"/>
<evidence type="ECO:0000313" key="2">
    <source>
        <dbReference type="Proteomes" id="UP000094271"/>
    </source>
</evidence>
<dbReference type="OrthoDB" id="1645587at2"/>
<dbReference type="Proteomes" id="UP000094271">
    <property type="component" value="Unassembled WGS sequence"/>
</dbReference>
<gene>
    <name evidence="1" type="ORF">BEI59_25815</name>
</gene>
<protein>
    <submittedName>
        <fullName evidence="1">Uncharacterized protein</fullName>
    </submittedName>
</protein>
<dbReference type="EMBL" id="MEHA01000025">
    <property type="protein sequence ID" value="ODR46115.1"/>
    <property type="molecule type" value="Genomic_DNA"/>
</dbReference>
<sequence length="134" mass="15279">MGLLEMGYSDPTADLHVEGVCVDFDRFLADLESVAGTTDDKCEEFPTEAYHAHMEDILTEAGLGKLKLPLLFSVVLDEWLSIHGFNYRFTFLVVDKDFFRQIHHEYEIDKDIVRKCLSADTDVIVVYTGVTRVD</sequence>
<accession>A0A1E3UB37</accession>
<dbReference type="AlphaFoldDB" id="A0A1E3UB37"/>